<evidence type="ECO:0000256" key="1">
    <source>
        <dbReference type="ARBA" id="ARBA00004477"/>
    </source>
</evidence>
<evidence type="ECO:0000256" key="3">
    <source>
        <dbReference type="ARBA" id="ARBA00022824"/>
    </source>
</evidence>
<keyword evidence="4 6" id="KW-1133">Transmembrane helix</keyword>
<dbReference type="AlphaFoldDB" id="A0ABD0YI34"/>
<dbReference type="GO" id="GO:0005789">
    <property type="term" value="C:endoplasmic reticulum membrane"/>
    <property type="evidence" value="ECO:0007669"/>
    <property type="project" value="UniProtKB-SubCell"/>
</dbReference>
<dbReference type="Pfam" id="PF02453">
    <property type="entry name" value="Reticulon"/>
    <property type="match status" value="1"/>
</dbReference>
<dbReference type="PANTHER" id="PTHR45799:SF2">
    <property type="entry name" value="RETICULON-LIKE PROTEIN"/>
    <property type="match status" value="1"/>
</dbReference>
<dbReference type="PANTHER" id="PTHR45799">
    <property type="entry name" value="RETICULON-LIKE PROTEIN"/>
    <property type="match status" value="1"/>
</dbReference>
<feature type="transmembrane region" description="Helical" evidence="6">
    <location>
        <begin position="12"/>
        <end position="33"/>
    </location>
</feature>
<evidence type="ECO:0000256" key="4">
    <source>
        <dbReference type="ARBA" id="ARBA00022989"/>
    </source>
</evidence>
<dbReference type="Gene3D" id="1.20.5.2480">
    <property type="match status" value="1"/>
</dbReference>
<accession>A0ABD0YI34</accession>
<dbReference type="Proteomes" id="UP001558652">
    <property type="component" value="Unassembled WGS sequence"/>
</dbReference>
<sequence>MVTLLSLTHFSLISVLAYLCLITLVFTISFRIYKNVMQAVQKTSDGHPFKAWLEVDISLSEEKVREMSEVAVARINRFVTELRRLFLVEDLIDSIKFAVALWALTNVGAWFNGLTLVIIGVVAMFTMPKVYENNKAQFDAYISLASAKLSEITNK</sequence>
<gene>
    <name evidence="8" type="ORF">AAG570_003423</name>
</gene>
<feature type="transmembrane region" description="Helical" evidence="6">
    <location>
        <begin position="110"/>
        <end position="127"/>
    </location>
</feature>
<organism evidence="8 9">
    <name type="scientific">Ranatra chinensis</name>
    <dbReference type="NCBI Taxonomy" id="642074"/>
    <lineage>
        <taxon>Eukaryota</taxon>
        <taxon>Metazoa</taxon>
        <taxon>Ecdysozoa</taxon>
        <taxon>Arthropoda</taxon>
        <taxon>Hexapoda</taxon>
        <taxon>Insecta</taxon>
        <taxon>Pterygota</taxon>
        <taxon>Neoptera</taxon>
        <taxon>Paraneoptera</taxon>
        <taxon>Hemiptera</taxon>
        <taxon>Heteroptera</taxon>
        <taxon>Panheteroptera</taxon>
        <taxon>Nepomorpha</taxon>
        <taxon>Nepidae</taxon>
        <taxon>Ranatrinae</taxon>
        <taxon>Ranatra</taxon>
    </lineage>
</organism>
<name>A0ABD0YI34_9HEMI</name>
<comment type="subcellular location">
    <subcellularLocation>
        <location evidence="1 6">Endoplasmic reticulum membrane</location>
        <topology evidence="1 6">Multi-pass membrane protein</topology>
    </subcellularLocation>
</comment>
<feature type="domain" description="Reticulon" evidence="7">
    <location>
        <begin position="1"/>
        <end position="155"/>
    </location>
</feature>
<proteinExistence type="predicted"/>
<reference evidence="8 9" key="1">
    <citation type="submission" date="2024-07" db="EMBL/GenBank/DDBJ databases">
        <title>Chromosome-level genome assembly of the water stick insect Ranatra chinensis (Heteroptera: Nepidae).</title>
        <authorList>
            <person name="Liu X."/>
        </authorList>
    </citation>
    <scope>NUCLEOTIDE SEQUENCE [LARGE SCALE GENOMIC DNA]</scope>
    <source>
        <strain evidence="8">Cailab_2021Rc</strain>
        <tissue evidence="8">Muscle</tissue>
    </source>
</reference>
<evidence type="ECO:0000313" key="9">
    <source>
        <dbReference type="Proteomes" id="UP001558652"/>
    </source>
</evidence>
<keyword evidence="2 6" id="KW-0812">Transmembrane</keyword>
<keyword evidence="3 6" id="KW-0256">Endoplasmic reticulum</keyword>
<keyword evidence="9" id="KW-1185">Reference proteome</keyword>
<evidence type="ECO:0000256" key="5">
    <source>
        <dbReference type="ARBA" id="ARBA00023136"/>
    </source>
</evidence>
<evidence type="ECO:0000256" key="6">
    <source>
        <dbReference type="RuleBase" id="RU363132"/>
    </source>
</evidence>
<dbReference type="InterPro" id="IPR003388">
    <property type="entry name" value="Reticulon"/>
</dbReference>
<keyword evidence="5 6" id="KW-0472">Membrane</keyword>
<dbReference type="EMBL" id="JBFDAA010000014">
    <property type="protein sequence ID" value="KAL1122017.1"/>
    <property type="molecule type" value="Genomic_DNA"/>
</dbReference>
<dbReference type="InterPro" id="IPR046964">
    <property type="entry name" value="RTN1-4"/>
</dbReference>
<protein>
    <recommendedName>
        <fullName evidence="6">Reticulon-like protein</fullName>
    </recommendedName>
</protein>
<comment type="caution">
    <text evidence="8">The sequence shown here is derived from an EMBL/GenBank/DDBJ whole genome shotgun (WGS) entry which is preliminary data.</text>
</comment>
<dbReference type="FunFam" id="1.20.5.2480:FF:000001">
    <property type="entry name" value="Reticulon"/>
    <property type="match status" value="1"/>
</dbReference>
<evidence type="ECO:0000313" key="8">
    <source>
        <dbReference type="EMBL" id="KAL1122017.1"/>
    </source>
</evidence>
<evidence type="ECO:0000259" key="7">
    <source>
        <dbReference type="PROSITE" id="PS50845"/>
    </source>
</evidence>
<dbReference type="PROSITE" id="PS50845">
    <property type="entry name" value="RETICULON"/>
    <property type="match status" value="1"/>
</dbReference>
<evidence type="ECO:0000256" key="2">
    <source>
        <dbReference type="ARBA" id="ARBA00022692"/>
    </source>
</evidence>